<proteinExistence type="predicted"/>
<gene>
    <name evidence="1" type="ORF">APZ42_006012</name>
</gene>
<name>A0A162CSC4_9CRUS</name>
<organism evidence="1 2">
    <name type="scientific">Daphnia magna</name>
    <dbReference type="NCBI Taxonomy" id="35525"/>
    <lineage>
        <taxon>Eukaryota</taxon>
        <taxon>Metazoa</taxon>
        <taxon>Ecdysozoa</taxon>
        <taxon>Arthropoda</taxon>
        <taxon>Crustacea</taxon>
        <taxon>Branchiopoda</taxon>
        <taxon>Diplostraca</taxon>
        <taxon>Cladocera</taxon>
        <taxon>Anomopoda</taxon>
        <taxon>Daphniidae</taxon>
        <taxon>Daphnia</taxon>
    </lineage>
</organism>
<feature type="non-terminal residue" evidence="1">
    <location>
        <position position="262"/>
    </location>
</feature>
<accession>A0A162CSC4</accession>
<reference evidence="1 2" key="1">
    <citation type="submission" date="2016-03" db="EMBL/GenBank/DDBJ databases">
        <title>EvidentialGene: Evidence-directed Construction of Genes on Genomes.</title>
        <authorList>
            <person name="Gilbert D.G."/>
            <person name="Choi J.-H."/>
            <person name="Mockaitis K."/>
            <person name="Colbourne J."/>
            <person name="Pfrender M."/>
        </authorList>
    </citation>
    <scope>NUCLEOTIDE SEQUENCE [LARGE SCALE GENOMIC DNA]</scope>
    <source>
        <strain evidence="1 2">Xinb3</strain>
        <tissue evidence="1">Complete organism</tissue>
    </source>
</reference>
<protein>
    <submittedName>
        <fullName evidence="1">Uncharacterized protein</fullName>
    </submittedName>
</protein>
<dbReference type="EMBL" id="LRGB01016739">
    <property type="protein sequence ID" value="KZR98523.1"/>
    <property type="molecule type" value="Genomic_DNA"/>
</dbReference>
<comment type="caution">
    <text evidence="1">The sequence shown here is derived from an EMBL/GenBank/DDBJ whole genome shotgun (WGS) entry which is preliminary data.</text>
</comment>
<evidence type="ECO:0000313" key="1">
    <source>
        <dbReference type="EMBL" id="KZR98523.1"/>
    </source>
</evidence>
<dbReference type="OrthoDB" id="6375653at2759"/>
<evidence type="ECO:0000313" key="2">
    <source>
        <dbReference type="Proteomes" id="UP000076858"/>
    </source>
</evidence>
<dbReference type="PANTHER" id="PTHR46903:SF1">
    <property type="entry name" value="CCHC-TYPE DOMAIN-CONTAINING PROTEIN"/>
    <property type="match status" value="1"/>
</dbReference>
<dbReference type="PANTHER" id="PTHR46903">
    <property type="entry name" value="C2H2-TYPE DOMAIN-CONTAINING PROTEIN"/>
    <property type="match status" value="1"/>
</dbReference>
<sequence length="262" mass="29519">MQSEDINNLTLEQCKARQRQLRHKITGCCTRTRRVIASKLSRHEAERLLEEARGHLFDSSLINDRLLELLNDEEGGVQHEQFHRYGGDIDSMAEAINDYLASRAGETASVIGDTSNQELVDAEQRVLESQKMSSRTTTAPDDWIEEYCQGKEKQLVPSGDNRYSSVRVDLDVYSGRTLDWFEWISLFHALVHRTGKSPGEKLAILKRSVRGETADMVYGLGGGEEAYKDALLRLKTTCGSRAVMRAAHLQALDRIDIPRGDP</sequence>
<keyword evidence="2" id="KW-1185">Reference proteome</keyword>
<dbReference type="Proteomes" id="UP000076858">
    <property type="component" value="Unassembled WGS sequence"/>
</dbReference>
<dbReference type="AlphaFoldDB" id="A0A162CSC4"/>